<comment type="caution">
    <text evidence="1">The sequence shown here is derived from an EMBL/GenBank/DDBJ whole genome shotgun (WGS) entry which is preliminary data.</text>
</comment>
<organism evidence="1 2">
    <name type="scientific">Actinomadura rubteroloni</name>
    <dbReference type="NCBI Taxonomy" id="1926885"/>
    <lineage>
        <taxon>Bacteria</taxon>
        <taxon>Bacillati</taxon>
        <taxon>Actinomycetota</taxon>
        <taxon>Actinomycetes</taxon>
        <taxon>Streptosporangiales</taxon>
        <taxon>Thermomonosporaceae</taxon>
        <taxon>Actinomadura</taxon>
    </lineage>
</organism>
<accession>A0A2P4UKJ1</accession>
<keyword evidence="2" id="KW-1185">Reference proteome</keyword>
<gene>
    <name evidence="1" type="ORF">BTM25_42250</name>
</gene>
<dbReference type="InterPro" id="IPR045825">
    <property type="entry name" value="RamS"/>
</dbReference>
<sequence length="40" mass="4343">MENNGLLELQTAEVENYGGGEVSYVSLLLCFSYASVLLCL</sequence>
<evidence type="ECO:0000313" key="1">
    <source>
        <dbReference type="EMBL" id="POM25577.1"/>
    </source>
</evidence>
<dbReference type="EMBL" id="MTBP01000002">
    <property type="protein sequence ID" value="POM25577.1"/>
    <property type="molecule type" value="Genomic_DNA"/>
</dbReference>
<evidence type="ECO:0000313" key="2">
    <source>
        <dbReference type="Proteomes" id="UP000242367"/>
    </source>
</evidence>
<reference evidence="1 2" key="1">
    <citation type="journal article" date="2017" name="Chemistry">
        <title>Isolation, Biosynthesis and Chemical Modifications of Rubterolones A-F: Rare Tropolone Alkaloids from Actinomadura sp. 5-2.</title>
        <authorList>
            <person name="Guo H."/>
            <person name="Benndorf R."/>
            <person name="Leichnitz D."/>
            <person name="Klassen J.L."/>
            <person name="Vollmers J."/>
            <person name="Gorls H."/>
            <person name="Steinacker M."/>
            <person name="Weigel C."/>
            <person name="Dahse H.M."/>
            <person name="Kaster A.K."/>
            <person name="de Beer Z.W."/>
            <person name="Poulsen M."/>
            <person name="Beemelmanns C."/>
        </authorList>
    </citation>
    <scope>NUCLEOTIDE SEQUENCE [LARGE SCALE GENOMIC DNA]</scope>
    <source>
        <strain evidence="1 2">5-2</strain>
    </source>
</reference>
<dbReference type="Pfam" id="PF19402">
    <property type="entry name" value="RamS"/>
    <property type="match status" value="1"/>
</dbReference>
<dbReference type="Proteomes" id="UP000242367">
    <property type="component" value="Unassembled WGS sequence"/>
</dbReference>
<proteinExistence type="predicted"/>
<evidence type="ECO:0008006" key="3">
    <source>
        <dbReference type="Google" id="ProtNLM"/>
    </source>
</evidence>
<dbReference type="AlphaFoldDB" id="A0A2P4UKJ1"/>
<dbReference type="NCBIfam" id="NF033212">
    <property type="entry name" value="SapB_AmfS_lanti"/>
    <property type="match status" value="1"/>
</dbReference>
<protein>
    <recommendedName>
        <fullName evidence="3">SapB/AmfS family lantipeptide</fullName>
    </recommendedName>
</protein>
<name>A0A2P4UKJ1_9ACTN</name>